<accession>W7IRH9</accession>
<proteinExistence type="predicted"/>
<organism evidence="2 3">
    <name type="scientific">Actinokineospora spheciospongiae</name>
    <dbReference type="NCBI Taxonomy" id="909613"/>
    <lineage>
        <taxon>Bacteria</taxon>
        <taxon>Bacillati</taxon>
        <taxon>Actinomycetota</taxon>
        <taxon>Actinomycetes</taxon>
        <taxon>Pseudonocardiales</taxon>
        <taxon>Pseudonocardiaceae</taxon>
        <taxon>Actinokineospora</taxon>
    </lineage>
</organism>
<dbReference type="Proteomes" id="UP000019277">
    <property type="component" value="Unassembled WGS sequence"/>
</dbReference>
<dbReference type="EMBL" id="AYXG01000220">
    <property type="protein sequence ID" value="EWC59081.1"/>
    <property type="molecule type" value="Genomic_DNA"/>
</dbReference>
<reference evidence="2 3" key="1">
    <citation type="journal article" date="2014" name="Genome Announc.">
        <title>Draft Genome Sequence of the Antitrypanosomally Active Sponge-Associated Bacterium Actinokineospora sp. Strain EG49.</title>
        <authorList>
            <person name="Harjes J."/>
            <person name="Ryu T."/>
            <person name="Abdelmohsen U.R."/>
            <person name="Moitinho-Silva L."/>
            <person name="Horn H."/>
            <person name="Ravasi T."/>
            <person name="Hentschel U."/>
        </authorList>
    </citation>
    <scope>NUCLEOTIDE SEQUENCE [LARGE SCALE GENOMIC DNA]</scope>
    <source>
        <strain evidence="2 3">EG49</strain>
    </source>
</reference>
<sequence>MGPDGQVPAPGGAVDERVTVGGLADGVSGPVPPATRS</sequence>
<keyword evidence="3" id="KW-1185">Reference proteome</keyword>
<feature type="region of interest" description="Disordered" evidence="1">
    <location>
        <begin position="1"/>
        <end position="37"/>
    </location>
</feature>
<evidence type="ECO:0000313" key="3">
    <source>
        <dbReference type="Proteomes" id="UP000019277"/>
    </source>
</evidence>
<evidence type="ECO:0000313" key="2">
    <source>
        <dbReference type="EMBL" id="EWC59081.1"/>
    </source>
</evidence>
<protein>
    <submittedName>
        <fullName evidence="2">Uncharacterized protein</fullName>
    </submittedName>
</protein>
<name>W7IRH9_9PSEU</name>
<evidence type="ECO:0000256" key="1">
    <source>
        <dbReference type="SAM" id="MobiDB-lite"/>
    </source>
</evidence>
<dbReference type="STRING" id="909613.UO65_5633"/>
<gene>
    <name evidence="2" type="ORF">UO65_5633</name>
</gene>
<comment type="caution">
    <text evidence="2">The sequence shown here is derived from an EMBL/GenBank/DDBJ whole genome shotgun (WGS) entry which is preliminary data.</text>
</comment>
<dbReference type="AlphaFoldDB" id="W7IRH9"/>